<proteinExistence type="predicted"/>
<dbReference type="STRING" id="342108.amb1737"/>
<dbReference type="KEGG" id="mag:amb1737"/>
<dbReference type="EMBL" id="AP007255">
    <property type="protein sequence ID" value="BAE50541.1"/>
    <property type="molecule type" value="Genomic_DNA"/>
</dbReference>
<accession>Q2W6I4</accession>
<name>Q2W6I4_PARM1</name>
<evidence type="ECO:0000313" key="2">
    <source>
        <dbReference type="EMBL" id="BAE50541.1"/>
    </source>
</evidence>
<gene>
    <name evidence="2" type="ordered locus">amb1737</name>
</gene>
<protein>
    <submittedName>
        <fullName evidence="2">Uncharacterized protein</fullName>
    </submittedName>
</protein>
<feature type="region of interest" description="Disordered" evidence="1">
    <location>
        <begin position="1"/>
        <end position="25"/>
    </location>
</feature>
<dbReference type="AlphaFoldDB" id="Q2W6I4"/>
<evidence type="ECO:0000256" key="1">
    <source>
        <dbReference type="SAM" id="MobiDB-lite"/>
    </source>
</evidence>
<dbReference type="HOGENOM" id="CLU_2302479_0_0_5"/>
<organism evidence="2 3">
    <name type="scientific">Paramagnetospirillum magneticum (strain ATCC 700264 / AMB-1)</name>
    <name type="common">Magnetospirillum magneticum</name>
    <dbReference type="NCBI Taxonomy" id="342108"/>
    <lineage>
        <taxon>Bacteria</taxon>
        <taxon>Pseudomonadati</taxon>
        <taxon>Pseudomonadota</taxon>
        <taxon>Alphaproteobacteria</taxon>
        <taxon>Rhodospirillales</taxon>
        <taxon>Magnetospirillaceae</taxon>
        <taxon>Paramagnetospirillum</taxon>
    </lineage>
</organism>
<keyword evidence="3" id="KW-1185">Reference proteome</keyword>
<dbReference type="Proteomes" id="UP000007058">
    <property type="component" value="Chromosome"/>
</dbReference>
<sequence length="100" mass="10853">MASEGVRHSPRNGQPEGAPNRTGDFPVVTKATARAAPNGEGWTIFPSPPEKHQPPGCRGGAPRCGGSLPRTRRAGRWAIGLHEARTARSLRRRRRRMGIP</sequence>
<feature type="region of interest" description="Disordered" evidence="1">
    <location>
        <begin position="37"/>
        <end position="70"/>
    </location>
</feature>
<reference evidence="2 3" key="1">
    <citation type="journal article" date="2005" name="DNA Res.">
        <title>Complete genome sequence of the facultative anaerobic magnetotactic bacterium Magnetospirillum sp. strain AMB-1.</title>
        <authorList>
            <person name="Matsunaga T."/>
            <person name="Okamura Y."/>
            <person name="Fukuda Y."/>
            <person name="Wahyudi A.T."/>
            <person name="Murase Y."/>
            <person name="Takeyama H."/>
        </authorList>
    </citation>
    <scope>NUCLEOTIDE SEQUENCE [LARGE SCALE GENOMIC DNA]</scope>
    <source>
        <strain evidence="3">ATCC 700264 / AMB-1</strain>
    </source>
</reference>
<evidence type="ECO:0000313" key="3">
    <source>
        <dbReference type="Proteomes" id="UP000007058"/>
    </source>
</evidence>